<sequence length="43" mass="4882">MLELLLVPAAGLTVASENRSEKNNRIVKRGIDHTYYVWSIPLL</sequence>
<dbReference type="Proteomes" id="UP000175994">
    <property type="component" value="Unassembled WGS sequence"/>
</dbReference>
<proteinExistence type="predicted"/>
<reference evidence="1 2" key="1">
    <citation type="submission" date="2016-04" db="EMBL/GenBank/DDBJ databases">
        <title>Bacillus thuringiensis and Bacillus weihenstephanensis as novel biocontrol agents of wilt causing Verticillium species.</title>
        <authorList>
            <person name="Hollensteiner J."/>
            <person name="Wemheuer F."/>
            <person name="Harting R."/>
            <person name="Kolarzyk A."/>
            <person name="Diaz-Valerio S."/>
            <person name="Poehlein A."/>
            <person name="Brzuszkiewicz E."/>
            <person name="Nesemann K."/>
            <person name="Braus-Stromeyer S."/>
            <person name="Braus G."/>
            <person name="Daniel R."/>
            <person name="Liesegang H."/>
        </authorList>
    </citation>
    <scope>NUCLEOTIDE SEQUENCE [LARGE SCALE GENOMIC DNA]</scope>
    <source>
        <strain evidence="1 2">GOE4</strain>
    </source>
</reference>
<dbReference type="AlphaFoldDB" id="A0A9X5N6B6"/>
<evidence type="ECO:0000313" key="1">
    <source>
        <dbReference type="EMBL" id="OFC93002.1"/>
    </source>
</evidence>
<accession>A0A9X5N6B6</accession>
<protein>
    <submittedName>
        <fullName evidence="1">Uncharacterized protein</fullName>
    </submittedName>
</protein>
<evidence type="ECO:0000313" key="2">
    <source>
        <dbReference type="Proteomes" id="UP000175994"/>
    </source>
</evidence>
<name>A0A9X5N6B6_BACTU</name>
<gene>
    <name evidence="1" type="ORF">BTGOE4_25870</name>
</gene>
<organism evidence="1 2">
    <name type="scientific">Bacillus thuringiensis</name>
    <dbReference type="NCBI Taxonomy" id="1428"/>
    <lineage>
        <taxon>Bacteria</taxon>
        <taxon>Bacillati</taxon>
        <taxon>Bacillota</taxon>
        <taxon>Bacilli</taxon>
        <taxon>Bacillales</taxon>
        <taxon>Bacillaceae</taxon>
        <taxon>Bacillus</taxon>
        <taxon>Bacillus cereus group</taxon>
    </lineage>
</organism>
<comment type="caution">
    <text evidence="1">The sequence shown here is derived from an EMBL/GenBank/DDBJ whole genome shotgun (WGS) entry which is preliminary data.</text>
</comment>
<dbReference type="EMBL" id="LXLI01000020">
    <property type="protein sequence ID" value="OFC93002.1"/>
    <property type="molecule type" value="Genomic_DNA"/>
</dbReference>
<dbReference type="RefSeq" id="WP_000891530.1">
    <property type="nucleotide sequence ID" value="NZ_JAUKEW010000002.1"/>
</dbReference>